<reference evidence="11 12" key="1">
    <citation type="submission" date="2019-12" db="EMBL/GenBank/DDBJ databases">
        <authorList>
            <person name="Lee S.D."/>
        </authorList>
    </citation>
    <scope>NUCLEOTIDE SEQUENCE [LARGE SCALE GENOMIC DNA]</scope>
    <source>
        <strain evidence="11 12">GH3-10</strain>
    </source>
</reference>
<dbReference type="GO" id="GO:0042910">
    <property type="term" value="F:xenobiotic transmembrane transporter activity"/>
    <property type="evidence" value="ECO:0007669"/>
    <property type="project" value="InterPro"/>
</dbReference>
<comment type="caution">
    <text evidence="11">The sequence shown here is derived from an EMBL/GenBank/DDBJ whole genome shotgun (WGS) entry which is preliminary data.</text>
</comment>
<evidence type="ECO:0000313" key="12">
    <source>
        <dbReference type="Proteomes" id="UP000461409"/>
    </source>
</evidence>
<keyword evidence="2" id="KW-0813">Transport</keyword>
<dbReference type="PANTHER" id="PTHR43298">
    <property type="entry name" value="MULTIDRUG RESISTANCE PROTEIN NORM-RELATED"/>
    <property type="match status" value="1"/>
</dbReference>
<gene>
    <name evidence="11" type="ORF">GRF63_13045</name>
</gene>
<feature type="transmembrane region" description="Helical" evidence="10">
    <location>
        <begin position="142"/>
        <end position="160"/>
    </location>
</feature>
<feature type="transmembrane region" description="Helical" evidence="10">
    <location>
        <begin position="404"/>
        <end position="423"/>
    </location>
</feature>
<dbReference type="AlphaFoldDB" id="A0A844XH35"/>
<dbReference type="GO" id="GO:0006811">
    <property type="term" value="P:monoatomic ion transport"/>
    <property type="evidence" value="ECO:0007669"/>
    <property type="project" value="UniProtKB-KW"/>
</dbReference>
<feature type="transmembrane region" description="Helical" evidence="10">
    <location>
        <begin position="281"/>
        <end position="304"/>
    </location>
</feature>
<evidence type="ECO:0000256" key="10">
    <source>
        <dbReference type="SAM" id="Phobius"/>
    </source>
</evidence>
<feature type="transmembrane region" description="Helical" evidence="10">
    <location>
        <begin position="101"/>
        <end position="122"/>
    </location>
</feature>
<feature type="transmembrane region" description="Helical" evidence="10">
    <location>
        <begin position="325"/>
        <end position="348"/>
    </location>
</feature>
<evidence type="ECO:0000256" key="4">
    <source>
        <dbReference type="ARBA" id="ARBA00022475"/>
    </source>
</evidence>
<dbReference type="Pfam" id="PF01554">
    <property type="entry name" value="MatE"/>
    <property type="match status" value="2"/>
</dbReference>
<keyword evidence="6 10" id="KW-1133">Transmembrane helix</keyword>
<reference evidence="11 12" key="2">
    <citation type="submission" date="2020-02" db="EMBL/GenBank/DDBJ databases">
        <title>Erythrobacter dongmakensis sp. nov., isolated from a tidal mudflat.</title>
        <authorList>
            <person name="Kim I.S."/>
        </authorList>
    </citation>
    <scope>NUCLEOTIDE SEQUENCE [LARGE SCALE GENOMIC DNA]</scope>
    <source>
        <strain evidence="11 12">GH3-10</strain>
    </source>
</reference>
<name>A0A844XH35_9SPHN</name>
<evidence type="ECO:0000313" key="11">
    <source>
        <dbReference type="EMBL" id="MWV28835.1"/>
    </source>
</evidence>
<dbReference type="NCBIfam" id="TIGR00797">
    <property type="entry name" value="matE"/>
    <property type="match status" value="1"/>
</dbReference>
<evidence type="ECO:0000256" key="6">
    <source>
        <dbReference type="ARBA" id="ARBA00022989"/>
    </source>
</evidence>
<keyword evidence="4" id="KW-1003">Cell membrane</keyword>
<feature type="transmembrane region" description="Helical" evidence="10">
    <location>
        <begin position="22"/>
        <end position="45"/>
    </location>
</feature>
<keyword evidence="5 10" id="KW-0812">Transmembrane</keyword>
<protein>
    <recommendedName>
        <fullName evidence="9">Multidrug-efflux transporter</fullName>
    </recommendedName>
</protein>
<dbReference type="PIRSF" id="PIRSF006603">
    <property type="entry name" value="DinF"/>
    <property type="match status" value="1"/>
</dbReference>
<accession>A0A844XH35</accession>
<dbReference type="GO" id="GO:0005886">
    <property type="term" value="C:plasma membrane"/>
    <property type="evidence" value="ECO:0007669"/>
    <property type="project" value="UniProtKB-SubCell"/>
</dbReference>
<feature type="transmembrane region" description="Helical" evidence="10">
    <location>
        <begin position="368"/>
        <end position="392"/>
    </location>
</feature>
<dbReference type="RefSeq" id="WP_160486490.1">
    <property type="nucleotide sequence ID" value="NZ_WUBR01000003.1"/>
</dbReference>
<evidence type="ECO:0000256" key="3">
    <source>
        <dbReference type="ARBA" id="ARBA00022449"/>
    </source>
</evidence>
<dbReference type="InterPro" id="IPR048279">
    <property type="entry name" value="MdtK-like"/>
</dbReference>
<dbReference type="EMBL" id="WUBR01000003">
    <property type="protein sequence ID" value="MWV28835.1"/>
    <property type="molecule type" value="Genomic_DNA"/>
</dbReference>
<feature type="transmembrane region" description="Helical" evidence="10">
    <location>
        <begin position="429"/>
        <end position="448"/>
    </location>
</feature>
<feature type="transmembrane region" description="Helical" evidence="10">
    <location>
        <begin position="167"/>
        <end position="187"/>
    </location>
</feature>
<evidence type="ECO:0000256" key="9">
    <source>
        <dbReference type="ARBA" id="ARBA00031636"/>
    </source>
</evidence>
<dbReference type="Proteomes" id="UP000461409">
    <property type="component" value="Unassembled WGS sequence"/>
</dbReference>
<evidence type="ECO:0000256" key="5">
    <source>
        <dbReference type="ARBA" id="ARBA00022692"/>
    </source>
</evidence>
<keyword evidence="3" id="KW-0050">Antiport</keyword>
<dbReference type="InterPro" id="IPR050222">
    <property type="entry name" value="MATE_MdtK"/>
</dbReference>
<feature type="transmembrane region" description="Helical" evidence="10">
    <location>
        <begin position="253"/>
        <end position="275"/>
    </location>
</feature>
<dbReference type="GO" id="GO:0015297">
    <property type="term" value="F:antiporter activity"/>
    <property type="evidence" value="ECO:0007669"/>
    <property type="project" value="UniProtKB-KW"/>
</dbReference>
<feature type="transmembrane region" description="Helical" evidence="10">
    <location>
        <begin position="199"/>
        <end position="220"/>
    </location>
</feature>
<organism evidence="11 12">
    <name type="scientific">Aurantiacibacter rhizosphaerae</name>
    <dbReference type="NCBI Taxonomy" id="2691582"/>
    <lineage>
        <taxon>Bacteria</taxon>
        <taxon>Pseudomonadati</taxon>
        <taxon>Pseudomonadota</taxon>
        <taxon>Alphaproteobacteria</taxon>
        <taxon>Sphingomonadales</taxon>
        <taxon>Erythrobacteraceae</taxon>
        <taxon>Aurantiacibacter</taxon>
    </lineage>
</organism>
<evidence type="ECO:0000256" key="8">
    <source>
        <dbReference type="ARBA" id="ARBA00023136"/>
    </source>
</evidence>
<dbReference type="PANTHER" id="PTHR43298:SF2">
    <property type="entry name" value="FMN_FAD EXPORTER YEEO-RELATED"/>
    <property type="match status" value="1"/>
</dbReference>
<comment type="subcellular location">
    <subcellularLocation>
        <location evidence="1">Cell inner membrane</location>
        <topology evidence="1">Multi-pass membrane protein</topology>
    </subcellularLocation>
</comment>
<proteinExistence type="predicted"/>
<keyword evidence="7" id="KW-0406">Ion transport</keyword>
<keyword evidence="8 10" id="KW-0472">Membrane</keyword>
<keyword evidence="12" id="KW-1185">Reference proteome</keyword>
<sequence>MRPVAHPSTPGWKAEGIETFRLAGPLALANILQMAIYSIDVIFIARLGADELAASSLAVSVFGLLILSLSGLTGAVAPIMAAELGARGPALRPVRRAVRMALWLSVGTGLVAMAMCAFAEQLMLAAGQQPRIAALAGEYSNLLLFSVIPMIAAGVLRNFVSTLGRPIFATAITALGIVVNGLCNYAFVFGNWGAPALGLQGAAIATIITTVAMLLAYVIAIRRDARLHRYHVFGFFWRPDWARLAEIVRIGTPIGLTIVAEAGIFATAPFLLGLLGADQLAAHAIALQIVATMFQVPFGVSQAATIRVGYFFGAQDKEGIRRAGAVSIVMGGGFMTMTALLLLFAPSYMLAIYIDPWNPENPRVVEYALSFLAVGAFFQLFDGLQVVAAGALRGLKDTRMPMWIAIFSYWVPGMGVAVLLGFYTPLEGFGVWLGLATGLVVAAALLTWRWHRREELGLTQAGVV</sequence>
<feature type="transmembrane region" description="Helical" evidence="10">
    <location>
        <begin position="57"/>
        <end position="80"/>
    </location>
</feature>
<dbReference type="InterPro" id="IPR002528">
    <property type="entry name" value="MATE_fam"/>
</dbReference>
<evidence type="ECO:0000256" key="7">
    <source>
        <dbReference type="ARBA" id="ARBA00023065"/>
    </source>
</evidence>
<evidence type="ECO:0000256" key="2">
    <source>
        <dbReference type="ARBA" id="ARBA00022448"/>
    </source>
</evidence>
<evidence type="ECO:0000256" key="1">
    <source>
        <dbReference type="ARBA" id="ARBA00004429"/>
    </source>
</evidence>
<dbReference type="CDD" id="cd13131">
    <property type="entry name" value="MATE_NorM_like"/>
    <property type="match status" value="1"/>
</dbReference>